<dbReference type="EMBL" id="JAPWTK010000002">
    <property type="protein sequence ID" value="KAJ8962796.1"/>
    <property type="molecule type" value="Genomic_DNA"/>
</dbReference>
<dbReference type="AlphaFoldDB" id="A0AAV8ZHE3"/>
<comment type="caution">
    <text evidence="1">The sequence shown here is derived from an EMBL/GenBank/DDBJ whole genome shotgun (WGS) entry which is preliminary data.</text>
</comment>
<name>A0AAV8ZHE3_9CUCU</name>
<evidence type="ECO:0000313" key="1">
    <source>
        <dbReference type="EMBL" id="KAJ8962796.1"/>
    </source>
</evidence>
<dbReference type="Proteomes" id="UP001162162">
    <property type="component" value="Unassembled WGS sequence"/>
</dbReference>
<sequence>MYHSADADDRKRKETYEFFAFVSPTGLRETKIDNQGIDYQKVDTSAQIGQLDNNSNRDETCIHH</sequence>
<reference evidence="1" key="1">
    <citation type="journal article" date="2023" name="Insect Mol. Biol.">
        <title>Genome sequencing provides insights into the evolution of gene families encoding plant cell wall-degrading enzymes in longhorned beetles.</title>
        <authorList>
            <person name="Shin N.R."/>
            <person name="Okamura Y."/>
            <person name="Kirsch R."/>
            <person name="Pauchet Y."/>
        </authorList>
    </citation>
    <scope>NUCLEOTIDE SEQUENCE</scope>
    <source>
        <strain evidence="1">AMC_N1</strain>
    </source>
</reference>
<evidence type="ECO:0000313" key="2">
    <source>
        <dbReference type="Proteomes" id="UP001162162"/>
    </source>
</evidence>
<organism evidence="1 2">
    <name type="scientific">Aromia moschata</name>
    <dbReference type="NCBI Taxonomy" id="1265417"/>
    <lineage>
        <taxon>Eukaryota</taxon>
        <taxon>Metazoa</taxon>
        <taxon>Ecdysozoa</taxon>
        <taxon>Arthropoda</taxon>
        <taxon>Hexapoda</taxon>
        <taxon>Insecta</taxon>
        <taxon>Pterygota</taxon>
        <taxon>Neoptera</taxon>
        <taxon>Endopterygota</taxon>
        <taxon>Coleoptera</taxon>
        <taxon>Polyphaga</taxon>
        <taxon>Cucujiformia</taxon>
        <taxon>Chrysomeloidea</taxon>
        <taxon>Cerambycidae</taxon>
        <taxon>Cerambycinae</taxon>
        <taxon>Callichromatini</taxon>
        <taxon>Aromia</taxon>
    </lineage>
</organism>
<gene>
    <name evidence="1" type="ORF">NQ318_001195</name>
</gene>
<proteinExistence type="predicted"/>
<protein>
    <submittedName>
        <fullName evidence="1">Uncharacterized protein</fullName>
    </submittedName>
</protein>
<accession>A0AAV8ZHE3</accession>
<keyword evidence="2" id="KW-1185">Reference proteome</keyword>